<feature type="compositionally biased region" description="Basic and acidic residues" evidence="1">
    <location>
        <begin position="126"/>
        <end position="137"/>
    </location>
</feature>
<protein>
    <submittedName>
        <fullName evidence="2">Uncharacterized protein</fullName>
    </submittedName>
</protein>
<name>A0AA39NHV0_9AGAR</name>
<dbReference type="Proteomes" id="UP001175227">
    <property type="component" value="Unassembled WGS sequence"/>
</dbReference>
<dbReference type="EMBL" id="JAUEPR010000091">
    <property type="protein sequence ID" value="KAK0465728.1"/>
    <property type="molecule type" value="Genomic_DNA"/>
</dbReference>
<organism evidence="2 3">
    <name type="scientific">Armillaria novae-zelandiae</name>
    <dbReference type="NCBI Taxonomy" id="153914"/>
    <lineage>
        <taxon>Eukaryota</taxon>
        <taxon>Fungi</taxon>
        <taxon>Dikarya</taxon>
        <taxon>Basidiomycota</taxon>
        <taxon>Agaricomycotina</taxon>
        <taxon>Agaricomycetes</taxon>
        <taxon>Agaricomycetidae</taxon>
        <taxon>Agaricales</taxon>
        <taxon>Marasmiineae</taxon>
        <taxon>Physalacriaceae</taxon>
        <taxon>Armillaria</taxon>
    </lineage>
</organism>
<comment type="caution">
    <text evidence="2">The sequence shown here is derived from an EMBL/GenBank/DDBJ whole genome shotgun (WGS) entry which is preliminary data.</text>
</comment>
<feature type="compositionally biased region" description="Basic and acidic residues" evidence="1">
    <location>
        <begin position="154"/>
        <end position="166"/>
    </location>
</feature>
<evidence type="ECO:0000313" key="2">
    <source>
        <dbReference type="EMBL" id="KAK0465728.1"/>
    </source>
</evidence>
<reference evidence="2" key="1">
    <citation type="submission" date="2023-06" db="EMBL/GenBank/DDBJ databases">
        <authorList>
            <consortium name="Lawrence Berkeley National Laboratory"/>
            <person name="Ahrendt S."/>
            <person name="Sahu N."/>
            <person name="Indic B."/>
            <person name="Wong-Bajracharya J."/>
            <person name="Merenyi Z."/>
            <person name="Ke H.-M."/>
            <person name="Monk M."/>
            <person name="Kocsube S."/>
            <person name="Drula E."/>
            <person name="Lipzen A."/>
            <person name="Balint B."/>
            <person name="Henrissat B."/>
            <person name="Andreopoulos B."/>
            <person name="Martin F.M."/>
            <person name="Harder C.B."/>
            <person name="Rigling D."/>
            <person name="Ford K.L."/>
            <person name="Foster G.D."/>
            <person name="Pangilinan J."/>
            <person name="Papanicolaou A."/>
            <person name="Barry K."/>
            <person name="LaButti K."/>
            <person name="Viragh M."/>
            <person name="Koriabine M."/>
            <person name="Yan M."/>
            <person name="Riley R."/>
            <person name="Champramary S."/>
            <person name="Plett K.L."/>
            <person name="Tsai I.J."/>
            <person name="Slot J."/>
            <person name="Sipos G."/>
            <person name="Plett J."/>
            <person name="Nagy L.G."/>
            <person name="Grigoriev I.V."/>
        </authorList>
    </citation>
    <scope>NUCLEOTIDE SEQUENCE</scope>
    <source>
        <strain evidence="2">ICMP 16352</strain>
    </source>
</reference>
<proteinExistence type="predicted"/>
<feature type="region of interest" description="Disordered" evidence="1">
    <location>
        <begin position="191"/>
        <end position="218"/>
    </location>
</feature>
<feature type="region of interest" description="Disordered" evidence="1">
    <location>
        <begin position="109"/>
        <end position="175"/>
    </location>
</feature>
<keyword evidence="3" id="KW-1185">Reference proteome</keyword>
<feature type="compositionally biased region" description="Basic and acidic residues" evidence="1">
    <location>
        <begin position="196"/>
        <end position="211"/>
    </location>
</feature>
<evidence type="ECO:0000313" key="3">
    <source>
        <dbReference type="Proteomes" id="UP001175227"/>
    </source>
</evidence>
<sequence>MTQMVNVLGAKTELGSPMICSYLLGFPDHYTNRQFVTFYWKSFVSEASRYWKTDNNVGGDSVKVTLRKSRGAIVGVSPVEDYIHRPAELDDMPLYEWICLCNRESNRATKTKDLPTNDPIQIDSSADEHNFEDKGEDVGDAAESVDGQYSSDGLHSEDAGSLRDFIENDDDEGRGLEDLTYTVKGAAVHSTARVPYIDHDTDDGKSDEDRVRHCRASH</sequence>
<accession>A0AA39NHV0</accession>
<dbReference type="AlphaFoldDB" id="A0AA39NHV0"/>
<evidence type="ECO:0000256" key="1">
    <source>
        <dbReference type="SAM" id="MobiDB-lite"/>
    </source>
</evidence>
<gene>
    <name evidence="2" type="ORF">IW261DRAFT_1574878</name>
</gene>